<keyword evidence="7" id="KW-0472">Membrane</keyword>
<dbReference type="InterPro" id="IPR003441">
    <property type="entry name" value="NAC-dom"/>
</dbReference>
<feature type="domain" description="NAC" evidence="8">
    <location>
        <begin position="97"/>
        <end position="247"/>
    </location>
</feature>
<keyword evidence="3" id="KW-0238">DNA-binding</keyword>
<evidence type="ECO:0000256" key="3">
    <source>
        <dbReference type="ARBA" id="ARBA00023125"/>
    </source>
</evidence>
<evidence type="ECO:0000256" key="6">
    <source>
        <dbReference type="SAM" id="MobiDB-lite"/>
    </source>
</evidence>
<dbReference type="InterPro" id="IPR036093">
    <property type="entry name" value="NAC_dom_sf"/>
</dbReference>
<evidence type="ECO:0000313" key="10">
    <source>
        <dbReference type="Proteomes" id="UP000623129"/>
    </source>
</evidence>
<comment type="caution">
    <text evidence="9">The sequence shown here is derived from an EMBL/GenBank/DDBJ whole genome shotgun (WGS) entry which is preliminary data.</text>
</comment>
<dbReference type="SUPFAM" id="SSF101941">
    <property type="entry name" value="NAC domain"/>
    <property type="match status" value="1"/>
</dbReference>
<feature type="region of interest" description="Disordered" evidence="6">
    <location>
        <begin position="280"/>
        <end position="303"/>
    </location>
</feature>
<evidence type="ECO:0000256" key="1">
    <source>
        <dbReference type="ARBA" id="ARBA00004123"/>
    </source>
</evidence>
<dbReference type="GO" id="GO:0005634">
    <property type="term" value="C:nucleus"/>
    <property type="evidence" value="ECO:0007669"/>
    <property type="project" value="UniProtKB-SubCell"/>
</dbReference>
<comment type="subcellular location">
    <subcellularLocation>
        <location evidence="1">Nucleus</location>
    </subcellularLocation>
</comment>
<keyword evidence="5" id="KW-0539">Nucleus</keyword>
<dbReference type="Gene3D" id="2.170.150.80">
    <property type="entry name" value="NAC domain"/>
    <property type="match status" value="1"/>
</dbReference>
<evidence type="ECO:0000256" key="5">
    <source>
        <dbReference type="ARBA" id="ARBA00023242"/>
    </source>
</evidence>
<dbReference type="OrthoDB" id="623685at2759"/>
<dbReference type="PANTHER" id="PTHR31744">
    <property type="entry name" value="PROTEIN CUP-SHAPED COTYLEDON 2-RELATED"/>
    <property type="match status" value="1"/>
</dbReference>
<evidence type="ECO:0000256" key="7">
    <source>
        <dbReference type="SAM" id="Phobius"/>
    </source>
</evidence>
<keyword evidence="7" id="KW-1133">Transmembrane helix</keyword>
<dbReference type="PROSITE" id="PS51005">
    <property type="entry name" value="NAC"/>
    <property type="match status" value="1"/>
</dbReference>
<evidence type="ECO:0000259" key="8">
    <source>
        <dbReference type="PROSITE" id="PS51005"/>
    </source>
</evidence>
<sequence>MSGEGAGLLSEVDWWRNGGVRFTRGGKRERFDRFSVEEPRVEGSGERFDRFSVEEPREEGKELGQTLETKTSLSVHKLHARSEKVVSIMDTLRALNLPPGFGFHPTDIELISHYLKRKVHDQKIDYDVIPEIDIYKYEPWDLSSKCNVPTSDTKWHFFTPRDRKYPNGSRSNRATKAGYWKSTGKDRNIRRNNKVIGTKKTLVFHEGRPPAGRRTEWIMHEYYLDEKECKNSPDLKDLFVLCRVTKRDGISSDADTSAPQEVFNEQQQVNSMAEPVMSDNKSSLSENIVSNNNSNNNNDHHPDDIENWLQELFDPHFSAIPLVSAQCSAAPVGTTPVALKPEPKYYSPGEGSEDENPFLLQEDIQSILGSLNPEDTQDLQFLKDETIPIPTSSAYYCDFANYSNGDDETGIVLRQRSTISSYDNPNDADVSSINKYNLKSKLQVHLYKKEEKSLETANFVPKDGQVGEFENCEKIEGEYGDMLNSTAAKRVEVRGFLGMGILIFGALLAGVIATLLYSGSNNSAISL</sequence>
<dbReference type="FunFam" id="2.170.150.80:FF:000002">
    <property type="entry name" value="Nac domain-containing protein 86"/>
    <property type="match status" value="1"/>
</dbReference>
<dbReference type="AlphaFoldDB" id="A0A833V8T0"/>
<feature type="transmembrane region" description="Helical" evidence="7">
    <location>
        <begin position="496"/>
        <end position="517"/>
    </location>
</feature>
<dbReference type="EMBL" id="SWLB01000015">
    <property type="protein sequence ID" value="KAF3329037.1"/>
    <property type="molecule type" value="Genomic_DNA"/>
</dbReference>
<feature type="compositionally biased region" description="Low complexity" evidence="6">
    <location>
        <begin position="282"/>
        <end position="297"/>
    </location>
</feature>
<proteinExistence type="predicted"/>
<keyword evidence="7" id="KW-0812">Transmembrane</keyword>
<evidence type="ECO:0000313" key="9">
    <source>
        <dbReference type="EMBL" id="KAF3329037.1"/>
    </source>
</evidence>
<protein>
    <submittedName>
        <fullName evidence="9">NAC domain-containing protein 74-like protein</fullName>
    </submittedName>
</protein>
<reference evidence="9" key="1">
    <citation type="submission" date="2020-01" db="EMBL/GenBank/DDBJ databases">
        <title>Genome sequence of Kobresia littledalei, the first chromosome-level genome in the family Cyperaceae.</title>
        <authorList>
            <person name="Qu G."/>
        </authorList>
    </citation>
    <scope>NUCLEOTIDE SEQUENCE</scope>
    <source>
        <strain evidence="9">C.B.Clarke</strain>
        <tissue evidence="9">Leaf</tissue>
    </source>
</reference>
<dbReference type="GO" id="GO:0003677">
    <property type="term" value="F:DNA binding"/>
    <property type="evidence" value="ECO:0007669"/>
    <property type="project" value="UniProtKB-KW"/>
</dbReference>
<organism evidence="9 10">
    <name type="scientific">Carex littledalei</name>
    <dbReference type="NCBI Taxonomy" id="544730"/>
    <lineage>
        <taxon>Eukaryota</taxon>
        <taxon>Viridiplantae</taxon>
        <taxon>Streptophyta</taxon>
        <taxon>Embryophyta</taxon>
        <taxon>Tracheophyta</taxon>
        <taxon>Spermatophyta</taxon>
        <taxon>Magnoliopsida</taxon>
        <taxon>Liliopsida</taxon>
        <taxon>Poales</taxon>
        <taxon>Cyperaceae</taxon>
        <taxon>Cyperoideae</taxon>
        <taxon>Cariceae</taxon>
        <taxon>Carex</taxon>
        <taxon>Carex subgen. Euthyceras</taxon>
    </lineage>
</organism>
<keyword evidence="2" id="KW-0805">Transcription regulation</keyword>
<name>A0A833V8T0_9POAL</name>
<dbReference type="GO" id="GO:0006355">
    <property type="term" value="P:regulation of DNA-templated transcription"/>
    <property type="evidence" value="ECO:0007669"/>
    <property type="project" value="InterPro"/>
</dbReference>
<evidence type="ECO:0000256" key="4">
    <source>
        <dbReference type="ARBA" id="ARBA00023163"/>
    </source>
</evidence>
<dbReference type="Pfam" id="PF02365">
    <property type="entry name" value="NAM"/>
    <property type="match status" value="1"/>
</dbReference>
<keyword evidence="4" id="KW-0804">Transcription</keyword>
<dbReference type="Proteomes" id="UP000623129">
    <property type="component" value="Unassembled WGS sequence"/>
</dbReference>
<dbReference type="PANTHER" id="PTHR31744:SF235">
    <property type="entry name" value="NAC DOMAIN-CONTAINING PROTEIN"/>
    <property type="match status" value="1"/>
</dbReference>
<accession>A0A833V8T0</accession>
<gene>
    <name evidence="9" type="ORF">FCM35_KLT06115</name>
</gene>
<keyword evidence="10" id="KW-1185">Reference proteome</keyword>
<evidence type="ECO:0000256" key="2">
    <source>
        <dbReference type="ARBA" id="ARBA00023015"/>
    </source>
</evidence>